<feature type="transmembrane region" description="Helical" evidence="7">
    <location>
        <begin position="395"/>
        <end position="414"/>
    </location>
</feature>
<proteinExistence type="predicted"/>
<feature type="domain" description="Major facilitator superfamily (MFS) profile" evidence="8">
    <location>
        <begin position="23"/>
        <end position="442"/>
    </location>
</feature>
<keyword evidence="4 7" id="KW-0812">Transmembrane</keyword>
<dbReference type="Pfam" id="PF07690">
    <property type="entry name" value="MFS_1"/>
    <property type="match status" value="1"/>
</dbReference>
<evidence type="ECO:0000256" key="6">
    <source>
        <dbReference type="ARBA" id="ARBA00023136"/>
    </source>
</evidence>
<dbReference type="InterPro" id="IPR036259">
    <property type="entry name" value="MFS_trans_sf"/>
</dbReference>
<keyword evidence="3" id="KW-1003">Cell membrane</keyword>
<feature type="transmembrane region" description="Helical" evidence="7">
    <location>
        <begin position="199"/>
        <end position="218"/>
    </location>
</feature>
<evidence type="ECO:0000256" key="4">
    <source>
        <dbReference type="ARBA" id="ARBA00022692"/>
    </source>
</evidence>
<feature type="transmembrane region" description="Helical" evidence="7">
    <location>
        <begin position="259"/>
        <end position="277"/>
    </location>
</feature>
<dbReference type="RefSeq" id="WP_345602066.1">
    <property type="nucleotide sequence ID" value="NZ_BAABLT010000057.1"/>
</dbReference>
<protein>
    <submittedName>
        <fullName evidence="9">MFS transporter</fullName>
    </submittedName>
</protein>
<sequence>MRTRLPTMPGSAAADDRVRQRRMAAAAVIGTTVEWYDFYLYASMASIVFGTVFFPSGDSKIATLQSFATFAVGFLARPLSGVVFGALGDSIGRKKVLVLTFVLMGVSTALIGLLPGYAQIGVWAPVLLVVLRIVQGIGAGAEFASASVASYEHADTGRRGIMGSWPAVGMNLGLLLASATTALLGAFGDDFLVSVGWRIPFIASLALVAVGIWVRSALPETPQYAAEKGSGLDAAHGRSTTRRGITFSLVEVFRRDWRGLLVVMFVCLGYSSVSYTFKTFSLAYLTEYQGVSASTSSLGVTFAGMVAIIVIPFFGRACDRWSSKWVLRIGGILSGLWAFAFLPLLATGEKWSVWIALIVGTGLVVPMMFAAQGAFFSRQFPVSTRSSGVGTARELGTAIAGGGAPMLALALVTWSSDHSTTGVTVLLVAAALVVVIMTFGDQGRKISAEKN</sequence>
<evidence type="ECO:0000256" key="1">
    <source>
        <dbReference type="ARBA" id="ARBA00004651"/>
    </source>
</evidence>
<dbReference type="InterPro" id="IPR011701">
    <property type="entry name" value="MFS"/>
</dbReference>
<dbReference type="PROSITE" id="PS50850">
    <property type="entry name" value="MFS"/>
    <property type="match status" value="1"/>
</dbReference>
<reference evidence="10" key="1">
    <citation type="journal article" date="2019" name="Int. J. Syst. Evol. Microbiol.">
        <title>The Global Catalogue of Microorganisms (GCM) 10K type strain sequencing project: providing services to taxonomists for standard genome sequencing and annotation.</title>
        <authorList>
            <consortium name="The Broad Institute Genomics Platform"/>
            <consortium name="The Broad Institute Genome Sequencing Center for Infectious Disease"/>
            <person name="Wu L."/>
            <person name="Ma J."/>
        </authorList>
    </citation>
    <scope>NUCLEOTIDE SEQUENCE [LARGE SCALE GENOMIC DNA]</scope>
    <source>
        <strain evidence="10">CCUG 56401</strain>
    </source>
</reference>
<evidence type="ECO:0000256" key="7">
    <source>
        <dbReference type="SAM" id="Phobius"/>
    </source>
</evidence>
<dbReference type="SUPFAM" id="SSF103473">
    <property type="entry name" value="MFS general substrate transporter"/>
    <property type="match status" value="1"/>
</dbReference>
<keyword evidence="5 7" id="KW-1133">Transmembrane helix</keyword>
<feature type="transmembrane region" description="Helical" evidence="7">
    <location>
        <begin position="297"/>
        <end position="314"/>
    </location>
</feature>
<accession>A0ABW3G0F6</accession>
<feature type="transmembrane region" description="Helical" evidence="7">
    <location>
        <begin position="326"/>
        <end position="345"/>
    </location>
</feature>
<dbReference type="PANTHER" id="PTHR43045">
    <property type="entry name" value="SHIKIMATE TRANSPORTER"/>
    <property type="match status" value="1"/>
</dbReference>
<dbReference type="EMBL" id="JBHTIW010000051">
    <property type="protein sequence ID" value="MFD0923986.1"/>
    <property type="molecule type" value="Genomic_DNA"/>
</dbReference>
<dbReference type="InterPro" id="IPR020846">
    <property type="entry name" value="MFS_dom"/>
</dbReference>
<dbReference type="Proteomes" id="UP001597018">
    <property type="component" value="Unassembled WGS sequence"/>
</dbReference>
<evidence type="ECO:0000313" key="9">
    <source>
        <dbReference type="EMBL" id="MFD0923986.1"/>
    </source>
</evidence>
<dbReference type="PANTHER" id="PTHR43045:SF1">
    <property type="entry name" value="SHIKIMATE TRANSPORTER"/>
    <property type="match status" value="1"/>
</dbReference>
<feature type="transmembrane region" description="Helical" evidence="7">
    <location>
        <begin position="96"/>
        <end position="114"/>
    </location>
</feature>
<keyword evidence="10" id="KW-1185">Reference proteome</keyword>
<organism evidence="9 10">
    <name type="scientific">Saccharopolyspora rosea</name>
    <dbReference type="NCBI Taxonomy" id="524884"/>
    <lineage>
        <taxon>Bacteria</taxon>
        <taxon>Bacillati</taxon>
        <taxon>Actinomycetota</taxon>
        <taxon>Actinomycetes</taxon>
        <taxon>Pseudonocardiales</taxon>
        <taxon>Pseudonocardiaceae</taxon>
        <taxon>Saccharopolyspora</taxon>
    </lineage>
</organism>
<keyword evidence="6 7" id="KW-0472">Membrane</keyword>
<evidence type="ECO:0000256" key="2">
    <source>
        <dbReference type="ARBA" id="ARBA00022448"/>
    </source>
</evidence>
<comment type="subcellular location">
    <subcellularLocation>
        <location evidence="1">Cell membrane</location>
        <topology evidence="1">Multi-pass membrane protein</topology>
    </subcellularLocation>
</comment>
<feature type="transmembrane region" description="Helical" evidence="7">
    <location>
        <begin position="420"/>
        <end position="440"/>
    </location>
</feature>
<comment type="caution">
    <text evidence="9">The sequence shown here is derived from an EMBL/GenBank/DDBJ whole genome shotgun (WGS) entry which is preliminary data.</text>
</comment>
<feature type="transmembrane region" description="Helical" evidence="7">
    <location>
        <begin position="67"/>
        <end position="87"/>
    </location>
</feature>
<feature type="transmembrane region" description="Helical" evidence="7">
    <location>
        <begin position="165"/>
        <end position="187"/>
    </location>
</feature>
<evidence type="ECO:0000256" key="3">
    <source>
        <dbReference type="ARBA" id="ARBA00022475"/>
    </source>
</evidence>
<dbReference type="Gene3D" id="1.20.1250.20">
    <property type="entry name" value="MFS general substrate transporter like domains"/>
    <property type="match status" value="2"/>
</dbReference>
<evidence type="ECO:0000256" key="5">
    <source>
        <dbReference type="ARBA" id="ARBA00022989"/>
    </source>
</evidence>
<evidence type="ECO:0000313" key="10">
    <source>
        <dbReference type="Proteomes" id="UP001597018"/>
    </source>
</evidence>
<evidence type="ECO:0000259" key="8">
    <source>
        <dbReference type="PROSITE" id="PS50850"/>
    </source>
</evidence>
<feature type="transmembrane region" description="Helical" evidence="7">
    <location>
        <begin position="120"/>
        <end position="144"/>
    </location>
</feature>
<dbReference type="Pfam" id="PF00083">
    <property type="entry name" value="Sugar_tr"/>
    <property type="match status" value="1"/>
</dbReference>
<dbReference type="InterPro" id="IPR005828">
    <property type="entry name" value="MFS_sugar_transport-like"/>
</dbReference>
<feature type="transmembrane region" description="Helical" evidence="7">
    <location>
        <begin position="351"/>
        <end position="375"/>
    </location>
</feature>
<dbReference type="CDD" id="cd17369">
    <property type="entry name" value="MFS_ShiA_like"/>
    <property type="match status" value="1"/>
</dbReference>
<keyword evidence="2" id="KW-0813">Transport</keyword>
<gene>
    <name evidence="9" type="ORF">ACFQ16_29930</name>
</gene>
<name>A0ABW3G0F6_9PSEU</name>